<name>A0A284VRA2_9EURY</name>
<evidence type="ECO:0000313" key="1">
    <source>
        <dbReference type="EMBL" id="SNQ61738.1"/>
    </source>
</evidence>
<dbReference type="EMBL" id="FZMP01000194">
    <property type="protein sequence ID" value="SNQ61738.1"/>
    <property type="molecule type" value="Genomic_DNA"/>
</dbReference>
<gene>
    <name evidence="1" type="ORF">MNV_480033</name>
</gene>
<dbReference type="AlphaFoldDB" id="A0A284VRA2"/>
<sequence>MDTLDTSKHTKEESVRLLSKELEKDPILILTGPQGGGKTTLAIKMLSGDVGAYFEGRARSAQPVVLIRKDFVEKMKGELYEKRKLPIFEGDEPVYVDVSVYDQVKLLVENIFDVMELGEPELIKQISLLTKRIGAVPKAIELVASDDELVKRRLSRHLDAKERLSSLLEKEKKYGIESNLLGIQGARVTDIINREGVADYDEDQISRTVKDFDRIIPTKDMSLADCLGKMIEISANENKESGFLILHTDDGENIISDLVVGKHTNSLIGVTLLEIYVGFRQNRALYRAYKHAKEGQLEVIHSYTPTLQEQEILANPWIPPSAEPTAIMSTADAAAAERFDIMVSVVEADGKVESSSKKRKSQLEEIISGIDFT</sequence>
<evidence type="ECO:0000313" key="2">
    <source>
        <dbReference type="Proteomes" id="UP000218615"/>
    </source>
</evidence>
<dbReference type="Proteomes" id="UP000218615">
    <property type="component" value="Unassembled WGS sequence"/>
</dbReference>
<reference evidence="2" key="1">
    <citation type="submission" date="2017-06" db="EMBL/GenBank/DDBJ databases">
        <authorList>
            <person name="Cremers G."/>
        </authorList>
    </citation>
    <scope>NUCLEOTIDE SEQUENCE [LARGE SCALE GENOMIC DNA]</scope>
</reference>
<proteinExistence type="predicted"/>
<accession>A0A284VRA2</accession>
<protein>
    <submittedName>
        <fullName evidence="1">Uncharacterized protein</fullName>
    </submittedName>
</protein>
<dbReference type="InterPro" id="IPR027417">
    <property type="entry name" value="P-loop_NTPase"/>
</dbReference>
<organism evidence="1 2">
    <name type="scientific">Candidatus Methanoperedens nitratireducens</name>
    <dbReference type="NCBI Taxonomy" id="1392998"/>
    <lineage>
        <taxon>Archaea</taxon>
        <taxon>Methanobacteriati</taxon>
        <taxon>Methanobacteriota</taxon>
        <taxon>Stenosarchaea group</taxon>
        <taxon>Methanomicrobia</taxon>
        <taxon>Methanosarcinales</taxon>
        <taxon>ANME-2 cluster</taxon>
        <taxon>Candidatus Methanoperedentaceae</taxon>
        <taxon>Candidatus Methanoperedens</taxon>
    </lineage>
</organism>
<dbReference type="SUPFAM" id="SSF52540">
    <property type="entry name" value="P-loop containing nucleoside triphosphate hydrolases"/>
    <property type="match status" value="1"/>
</dbReference>
<keyword evidence="2" id="KW-1185">Reference proteome</keyword>